<organism evidence="3 4">
    <name type="scientific">Pseudoalteromonas piratica</name>
    <dbReference type="NCBI Taxonomy" id="1348114"/>
    <lineage>
        <taxon>Bacteria</taxon>
        <taxon>Pseudomonadati</taxon>
        <taxon>Pseudomonadota</taxon>
        <taxon>Gammaproteobacteria</taxon>
        <taxon>Alteromonadales</taxon>
        <taxon>Pseudoalteromonadaceae</taxon>
        <taxon>Pseudoalteromonas</taxon>
    </lineage>
</organism>
<dbReference type="KEGG" id="pseo:OM33_05305"/>
<evidence type="ECO:0000259" key="2">
    <source>
        <dbReference type="Pfam" id="PF00899"/>
    </source>
</evidence>
<evidence type="ECO:0000313" key="3">
    <source>
        <dbReference type="EMBL" id="AIY64627.1"/>
    </source>
</evidence>
<sequence>MSSLSNQELIRYSRQLLLPEIDENAQLKLKAARVLIIGLGGLGSPAAFYLAASGIGQLTLVDHDEVELSNLQRQILYKISHIGQSKSKVAGKTLQALNNQVSLSSISEKLDEQNAKSLIENCDLVLDCSDNFKTRYLINRLAKQFAKPLVSGAAMGWQGQLCIVDNRDDDAPCYECLFPNGNQNHAQNCDTLGVISPLLGVIGAQQAIAAILLLLGETNLPQFLQFDARSFKQSVFSFSTSSSCSTCN</sequence>
<proteinExistence type="inferred from homology"/>
<dbReference type="NCBIfam" id="NF004281">
    <property type="entry name" value="PRK05690.1"/>
    <property type="match status" value="1"/>
</dbReference>
<dbReference type="EMBL" id="CP009888">
    <property type="protein sequence ID" value="AIY64627.1"/>
    <property type="molecule type" value="Genomic_DNA"/>
</dbReference>
<dbReference type="RefSeq" id="WP_038639649.1">
    <property type="nucleotide sequence ID" value="NZ_CP009888.1"/>
</dbReference>
<dbReference type="GO" id="GO:0004792">
    <property type="term" value="F:thiosulfate-cyanide sulfurtransferase activity"/>
    <property type="evidence" value="ECO:0007669"/>
    <property type="project" value="TreeGrafter"/>
</dbReference>
<dbReference type="InterPro" id="IPR045886">
    <property type="entry name" value="ThiF/MoeB/HesA"/>
</dbReference>
<dbReference type="FunFam" id="3.40.50.720:FF:000080">
    <property type="entry name" value="Thiazole biosynthesis adenylyltransferase ThiF"/>
    <property type="match status" value="1"/>
</dbReference>
<dbReference type="Pfam" id="PF00899">
    <property type="entry name" value="ThiF"/>
    <property type="match status" value="1"/>
</dbReference>
<dbReference type="AlphaFoldDB" id="A0A0A7EF75"/>
<reference evidence="3 4" key="1">
    <citation type="submission" date="2014-11" db="EMBL/GenBank/DDBJ databases">
        <title>Complete Genome Sequence of Pseudoalteromonas sp. Strain OCN003 Isolated from Kaneohe Bay, Oahu, Hawaii.</title>
        <authorList>
            <person name="Beurmann S."/>
            <person name="Videau P."/>
            <person name="Ushijima B."/>
            <person name="Smith A.M."/>
            <person name="Aeby G.S."/>
            <person name="Callahan S.M."/>
            <person name="Belcaid M."/>
        </authorList>
    </citation>
    <scope>NUCLEOTIDE SEQUENCE [LARGE SCALE GENOMIC DNA]</scope>
    <source>
        <strain evidence="3 4">OCN003</strain>
    </source>
</reference>
<dbReference type="GO" id="GO:0005829">
    <property type="term" value="C:cytosol"/>
    <property type="evidence" value="ECO:0007669"/>
    <property type="project" value="TreeGrafter"/>
</dbReference>
<dbReference type="STRING" id="1348114.OM33_05305"/>
<dbReference type="Proteomes" id="UP000030341">
    <property type="component" value="Chromosome 1"/>
</dbReference>
<dbReference type="GO" id="GO:0008146">
    <property type="term" value="F:sulfotransferase activity"/>
    <property type="evidence" value="ECO:0007669"/>
    <property type="project" value="TreeGrafter"/>
</dbReference>
<dbReference type="eggNOG" id="COG0476">
    <property type="taxonomic scope" value="Bacteria"/>
</dbReference>
<feature type="domain" description="THIF-type NAD/FAD binding fold" evidence="2">
    <location>
        <begin position="12"/>
        <end position="242"/>
    </location>
</feature>
<accession>A0A0A7EF75</accession>
<dbReference type="Gene3D" id="3.40.50.720">
    <property type="entry name" value="NAD(P)-binding Rossmann-like Domain"/>
    <property type="match status" value="1"/>
</dbReference>
<dbReference type="PANTHER" id="PTHR10953">
    <property type="entry name" value="UBIQUITIN-ACTIVATING ENZYME E1"/>
    <property type="match status" value="1"/>
</dbReference>
<dbReference type="PANTHER" id="PTHR10953:SF102">
    <property type="entry name" value="ADENYLYLTRANSFERASE AND SULFURTRANSFERASE MOCS3"/>
    <property type="match status" value="1"/>
</dbReference>
<dbReference type="SUPFAM" id="SSF69572">
    <property type="entry name" value="Activating enzymes of the ubiquitin-like proteins"/>
    <property type="match status" value="1"/>
</dbReference>
<evidence type="ECO:0000256" key="1">
    <source>
        <dbReference type="ARBA" id="ARBA00009919"/>
    </source>
</evidence>
<name>A0A0A7EF75_9GAMM</name>
<dbReference type="OrthoDB" id="9804286at2"/>
<keyword evidence="3" id="KW-0808">Transferase</keyword>
<evidence type="ECO:0000313" key="4">
    <source>
        <dbReference type="Proteomes" id="UP000030341"/>
    </source>
</evidence>
<dbReference type="HOGENOM" id="CLU_013325_10_3_6"/>
<gene>
    <name evidence="3" type="ORF">OM33_05305</name>
</gene>
<dbReference type="GO" id="GO:0016779">
    <property type="term" value="F:nucleotidyltransferase activity"/>
    <property type="evidence" value="ECO:0007669"/>
    <property type="project" value="UniProtKB-KW"/>
</dbReference>
<dbReference type="CDD" id="cd00757">
    <property type="entry name" value="ThiF_MoeB_HesA_family"/>
    <property type="match status" value="1"/>
</dbReference>
<keyword evidence="3" id="KW-0548">Nucleotidyltransferase</keyword>
<dbReference type="InterPro" id="IPR035985">
    <property type="entry name" value="Ubiquitin-activating_enz"/>
</dbReference>
<keyword evidence="4" id="KW-1185">Reference proteome</keyword>
<protein>
    <submittedName>
        <fullName evidence="3">Molybdopterin-synthase adenylyltransferase</fullName>
    </submittedName>
</protein>
<comment type="similarity">
    <text evidence="1">Belongs to the HesA/MoeB/ThiF family.</text>
</comment>
<dbReference type="InterPro" id="IPR000594">
    <property type="entry name" value="ThiF_NAD_FAD-bd"/>
</dbReference>
<dbReference type="GO" id="GO:0008641">
    <property type="term" value="F:ubiquitin-like modifier activating enzyme activity"/>
    <property type="evidence" value="ECO:0007669"/>
    <property type="project" value="InterPro"/>
</dbReference>